<evidence type="ECO:0000256" key="3">
    <source>
        <dbReference type="ARBA" id="ARBA00022475"/>
    </source>
</evidence>
<reference evidence="9 10" key="1">
    <citation type="submission" date="2020-08" db="EMBL/GenBank/DDBJ databases">
        <title>Cohnella phylogeny.</title>
        <authorList>
            <person name="Dunlap C."/>
        </authorList>
    </citation>
    <scope>NUCLEOTIDE SEQUENCE [LARGE SCALE GENOMIC DNA]</scope>
    <source>
        <strain evidence="9 10">DSM 103658</strain>
    </source>
</reference>
<feature type="transmembrane region" description="Helical" evidence="7">
    <location>
        <begin position="132"/>
        <end position="152"/>
    </location>
</feature>
<evidence type="ECO:0000256" key="7">
    <source>
        <dbReference type="RuleBase" id="RU363032"/>
    </source>
</evidence>
<protein>
    <submittedName>
        <fullName evidence="9">Sugar ABC transporter permease</fullName>
    </submittedName>
</protein>
<dbReference type="PANTHER" id="PTHR30193:SF37">
    <property type="entry name" value="INNER MEMBRANE ABC TRANSPORTER PERMEASE PROTEIN YCJO"/>
    <property type="match status" value="1"/>
</dbReference>
<keyword evidence="2 7" id="KW-0813">Transport</keyword>
<feature type="transmembrane region" description="Helical" evidence="7">
    <location>
        <begin position="183"/>
        <end position="207"/>
    </location>
</feature>
<dbReference type="EMBL" id="JACJVN010000058">
    <property type="protein sequence ID" value="MBB6678702.1"/>
    <property type="molecule type" value="Genomic_DNA"/>
</dbReference>
<evidence type="ECO:0000256" key="4">
    <source>
        <dbReference type="ARBA" id="ARBA00022692"/>
    </source>
</evidence>
<name>A0A841TCG0_9BACL</name>
<dbReference type="GO" id="GO:0005886">
    <property type="term" value="C:plasma membrane"/>
    <property type="evidence" value="ECO:0007669"/>
    <property type="project" value="UniProtKB-SubCell"/>
</dbReference>
<dbReference type="CDD" id="cd06261">
    <property type="entry name" value="TM_PBP2"/>
    <property type="match status" value="1"/>
</dbReference>
<keyword evidence="5 7" id="KW-1133">Transmembrane helix</keyword>
<keyword evidence="10" id="KW-1185">Reference proteome</keyword>
<accession>A0A841TCG0</accession>
<evidence type="ECO:0000256" key="2">
    <source>
        <dbReference type="ARBA" id="ARBA00022448"/>
    </source>
</evidence>
<dbReference type="SUPFAM" id="SSF161098">
    <property type="entry name" value="MetI-like"/>
    <property type="match status" value="1"/>
</dbReference>
<dbReference type="InterPro" id="IPR035906">
    <property type="entry name" value="MetI-like_sf"/>
</dbReference>
<evidence type="ECO:0000313" key="10">
    <source>
        <dbReference type="Proteomes" id="UP000574133"/>
    </source>
</evidence>
<dbReference type="AlphaFoldDB" id="A0A841TCG0"/>
<sequence>MAQPARAAAEGSNIKRNGVWSKAFNAIARKITGDGAWAYAFIAVALVVYAMFTAYPVVSAFIISFQEYKPLGSSFIGLENYKETFGDSLFWKSIRNTIIYTVLTVPVALVLSFGVAILILPLKKWLQTAFKAVYYLPVVASGVALSVVWLWIYDPLPAGILNQFIGWFGIDNQNWLGTTKTSMFSLVLMAWLSSHGTSIIIYLAALLGIDNSYYEAAELDGASFFQKLWHIVVPFLKPTTLFLFVTGIIGSFQVFQNAYLMTGGGPDNATTMVGLLIFNNAFKYFEFGEAAAQSLVLAAIIAIVSFLQFKFAGKDVEY</sequence>
<dbReference type="Pfam" id="PF00528">
    <property type="entry name" value="BPD_transp_1"/>
    <property type="match status" value="1"/>
</dbReference>
<evidence type="ECO:0000256" key="5">
    <source>
        <dbReference type="ARBA" id="ARBA00022989"/>
    </source>
</evidence>
<feature type="domain" description="ABC transmembrane type-1" evidence="8">
    <location>
        <begin position="94"/>
        <end position="308"/>
    </location>
</feature>
<keyword evidence="4 7" id="KW-0812">Transmembrane</keyword>
<dbReference type="GO" id="GO:0055085">
    <property type="term" value="P:transmembrane transport"/>
    <property type="evidence" value="ECO:0007669"/>
    <property type="project" value="InterPro"/>
</dbReference>
<evidence type="ECO:0000259" key="8">
    <source>
        <dbReference type="PROSITE" id="PS50928"/>
    </source>
</evidence>
<feature type="transmembrane region" description="Helical" evidence="7">
    <location>
        <begin position="98"/>
        <end position="120"/>
    </location>
</feature>
<proteinExistence type="inferred from homology"/>
<gene>
    <name evidence="9" type="ORF">H4Q31_15535</name>
</gene>
<dbReference type="RefSeq" id="WP_185179969.1">
    <property type="nucleotide sequence ID" value="NZ_CBCSEP010000011.1"/>
</dbReference>
<dbReference type="Gene3D" id="1.10.3720.10">
    <property type="entry name" value="MetI-like"/>
    <property type="match status" value="1"/>
</dbReference>
<dbReference type="Proteomes" id="UP000574133">
    <property type="component" value="Unassembled WGS sequence"/>
</dbReference>
<evidence type="ECO:0000256" key="1">
    <source>
        <dbReference type="ARBA" id="ARBA00004651"/>
    </source>
</evidence>
<feature type="transmembrane region" description="Helical" evidence="7">
    <location>
        <begin position="290"/>
        <end position="309"/>
    </location>
</feature>
<dbReference type="PROSITE" id="PS50928">
    <property type="entry name" value="ABC_TM1"/>
    <property type="match status" value="1"/>
</dbReference>
<dbReference type="PANTHER" id="PTHR30193">
    <property type="entry name" value="ABC TRANSPORTER PERMEASE PROTEIN"/>
    <property type="match status" value="1"/>
</dbReference>
<evidence type="ECO:0000256" key="6">
    <source>
        <dbReference type="ARBA" id="ARBA00023136"/>
    </source>
</evidence>
<dbReference type="InterPro" id="IPR000515">
    <property type="entry name" value="MetI-like"/>
</dbReference>
<feature type="transmembrane region" description="Helical" evidence="7">
    <location>
        <begin position="37"/>
        <end position="65"/>
    </location>
</feature>
<keyword evidence="6 7" id="KW-0472">Membrane</keyword>
<feature type="transmembrane region" description="Helical" evidence="7">
    <location>
        <begin position="228"/>
        <end position="252"/>
    </location>
</feature>
<dbReference type="InterPro" id="IPR051393">
    <property type="entry name" value="ABC_transporter_permease"/>
</dbReference>
<comment type="similarity">
    <text evidence="7">Belongs to the binding-protein-dependent transport system permease family.</text>
</comment>
<comment type="caution">
    <text evidence="9">The sequence shown here is derived from an EMBL/GenBank/DDBJ whole genome shotgun (WGS) entry which is preliminary data.</text>
</comment>
<comment type="subcellular location">
    <subcellularLocation>
        <location evidence="1 7">Cell membrane</location>
        <topology evidence="1 7">Multi-pass membrane protein</topology>
    </subcellularLocation>
</comment>
<keyword evidence="3" id="KW-1003">Cell membrane</keyword>
<evidence type="ECO:0000313" key="9">
    <source>
        <dbReference type="EMBL" id="MBB6678702.1"/>
    </source>
</evidence>
<organism evidence="9 10">
    <name type="scientific">Cohnella lubricantis</name>
    <dbReference type="NCBI Taxonomy" id="2163172"/>
    <lineage>
        <taxon>Bacteria</taxon>
        <taxon>Bacillati</taxon>
        <taxon>Bacillota</taxon>
        <taxon>Bacilli</taxon>
        <taxon>Bacillales</taxon>
        <taxon>Paenibacillaceae</taxon>
        <taxon>Cohnella</taxon>
    </lineage>
</organism>